<dbReference type="GO" id="GO:0005615">
    <property type="term" value="C:extracellular space"/>
    <property type="evidence" value="ECO:0007669"/>
    <property type="project" value="TreeGrafter"/>
</dbReference>
<dbReference type="Proteomes" id="UP000886611">
    <property type="component" value="Unassembled WGS sequence"/>
</dbReference>
<dbReference type="Gene3D" id="2.100.10.20">
    <property type="entry name" value="Vitelline membrane outer layer protein I (VOMI)"/>
    <property type="match status" value="1"/>
</dbReference>
<dbReference type="PANTHER" id="PTHR18841">
    <property type="entry name" value="VITELLINE MEMBRANE OUTER LAYER PROTEIN I-RELATED"/>
    <property type="match status" value="1"/>
</dbReference>
<evidence type="ECO:0000313" key="1">
    <source>
        <dbReference type="EMBL" id="KAG2465288.1"/>
    </source>
</evidence>
<evidence type="ECO:0000313" key="2">
    <source>
        <dbReference type="Proteomes" id="UP000886611"/>
    </source>
</evidence>
<dbReference type="Pfam" id="PF03762">
    <property type="entry name" value="VOMI"/>
    <property type="match status" value="1"/>
</dbReference>
<dbReference type="PANTHER" id="PTHR18841:SF0">
    <property type="entry name" value="VITELLINE MEMBRANE OUTER LAYER 1 HOMOLOG A-RELATED"/>
    <property type="match status" value="1"/>
</dbReference>
<keyword evidence="2" id="KW-1185">Reference proteome</keyword>
<dbReference type="EMBL" id="JAATIS010002524">
    <property type="protein sequence ID" value="KAG2465288.1"/>
    <property type="molecule type" value="Genomic_DNA"/>
</dbReference>
<dbReference type="InterPro" id="IPR005515">
    <property type="entry name" value="VOMI"/>
</dbReference>
<feature type="non-terminal residue" evidence="1">
    <location>
        <position position="221"/>
    </location>
</feature>
<gene>
    <name evidence="1" type="primary">Vmo1_6</name>
    <name evidence="1" type="ORF">GTO96_0009394</name>
</gene>
<accession>A0A8X7XAS3</accession>
<dbReference type="AlphaFoldDB" id="A0A8X7XAS3"/>
<proteinExistence type="predicted"/>
<organism evidence="1 2">
    <name type="scientific">Polypterus senegalus</name>
    <name type="common">Senegal bichir</name>
    <dbReference type="NCBI Taxonomy" id="55291"/>
    <lineage>
        <taxon>Eukaryota</taxon>
        <taxon>Metazoa</taxon>
        <taxon>Chordata</taxon>
        <taxon>Craniata</taxon>
        <taxon>Vertebrata</taxon>
        <taxon>Euteleostomi</taxon>
        <taxon>Actinopterygii</taxon>
        <taxon>Polypteriformes</taxon>
        <taxon>Polypteridae</taxon>
        <taxon>Polypterus</taxon>
    </lineage>
</organism>
<comment type="caution">
    <text evidence="1">The sequence shown here is derived from an EMBL/GenBank/DDBJ whole genome shotgun (WGS) entry which is preliminary data.</text>
</comment>
<dbReference type="SUPFAM" id="SSF51092">
    <property type="entry name" value="Vitelline membrane outer protein-I (VMO-I)"/>
    <property type="match status" value="1"/>
</dbReference>
<feature type="non-terminal residue" evidence="1">
    <location>
        <position position="1"/>
    </location>
</feature>
<reference evidence="1 2" key="1">
    <citation type="journal article" date="2021" name="Cell">
        <title>Tracing the genetic footprints of vertebrate landing in non-teleost ray-finned fishes.</title>
        <authorList>
            <person name="Bi X."/>
            <person name="Wang K."/>
            <person name="Yang L."/>
            <person name="Pan H."/>
            <person name="Jiang H."/>
            <person name="Wei Q."/>
            <person name="Fang M."/>
            <person name="Yu H."/>
            <person name="Zhu C."/>
            <person name="Cai Y."/>
            <person name="He Y."/>
            <person name="Gan X."/>
            <person name="Zeng H."/>
            <person name="Yu D."/>
            <person name="Zhu Y."/>
            <person name="Jiang H."/>
            <person name="Qiu Q."/>
            <person name="Yang H."/>
            <person name="Zhang Y.E."/>
            <person name="Wang W."/>
            <person name="Zhu M."/>
            <person name="He S."/>
            <person name="Zhang G."/>
        </authorList>
    </citation>
    <scope>NUCLEOTIDE SEQUENCE [LARGE SCALE GENOMIC DNA]</scope>
    <source>
        <strain evidence="1">Bchr_013</strain>
    </source>
</reference>
<dbReference type="InterPro" id="IPR036706">
    <property type="entry name" value="VOMI_sf"/>
</dbReference>
<protein>
    <submittedName>
        <fullName evidence="1">VMO1 protein</fullName>
    </submittedName>
</protein>
<name>A0A8X7XAS3_POLSE</name>
<sequence length="221" mass="25234">MFTNRQYYSTINVTNGGEFGKWTWSEICPEDFYAIGYSLRVEAYQVGGDDTALNGIRLYCSRLNDRSILYTVESHTGLFGDWTQTLWCPSGVLKSFQLRVEPYQGILDDTAANNIKFRCSSSPVLEGFGQTFGDYGKWSDECKEGGICGIETKQEPYQANERLRQEVQLELRQVLGKIEERIQENSVKLSTLTDQLEDLKETFTNRIEMTEHLAASAEEKQ</sequence>